<organism evidence="1 2">
    <name type="scientific">Limimonas halophila</name>
    <dbReference type="NCBI Taxonomy" id="1082479"/>
    <lineage>
        <taxon>Bacteria</taxon>
        <taxon>Pseudomonadati</taxon>
        <taxon>Pseudomonadota</taxon>
        <taxon>Alphaproteobacteria</taxon>
        <taxon>Rhodospirillales</taxon>
        <taxon>Rhodovibrionaceae</taxon>
        <taxon>Limimonas</taxon>
    </lineage>
</organism>
<accession>A0A1G7L3J5</accession>
<dbReference type="Pfam" id="PF04267">
    <property type="entry name" value="SoxD"/>
    <property type="match status" value="1"/>
</dbReference>
<dbReference type="NCBIfam" id="TIGR01374">
    <property type="entry name" value="soxD"/>
    <property type="match status" value="1"/>
</dbReference>
<dbReference type="STRING" id="1082479.SAMN05216241_10197"/>
<dbReference type="GO" id="GO:0008115">
    <property type="term" value="F:sarcosine oxidase activity"/>
    <property type="evidence" value="ECO:0007669"/>
    <property type="project" value="InterPro"/>
</dbReference>
<evidence type="ECO:0000313" key="1">
    <source>
        <dbReference type="EMBL" id="SDF43894.1"/>
    </source>
</evidence>
<dbReference type="Proteomes" id="UP000199415">
    <property type="component" value="Unassembled WGS sequence"/>
</dbReference>
<name>A0A1G7L3J5_9PROT</name>
<dbReference type="EMBL" id="FNCE01000001">
    <property type="protein sequence ID" value="SDF43894.1"/>
    <property type="molecule type" value="Genomic_DNA"/>
</dbReference>
<dbReference type="InterPro" id="IPR038561">
    <property type="entry name" value="SoxD_sf"/>
</dbReference>
<gene>
    <name evidence="1" type="ORF">SAMN05216241_10197</name>
</gene>
<dbReference type="AlphaFoldDB" id="A0A1G7L3J5"/>
<dbReference type="GO" id="GO:0046653">
    <property type="term" value="P:tetrahydrofolate metabolic process"/>
    <property type="evidence" value="ECO:0007669"/>
    <property type="project" value="InterPro"/>
</dbReference>
<protein>
    <submittedName>
        <fullName evidence="1">N-methylglutamate dehydrogenase subunit B</fullName>
    </submittedName>
</protein>
<dbReference type="RefSeq" id="WP_090018162.1">
    <property type="nucleotide sequence ID" value="NZ_FNCE01000001.1"/>
</dbReference>
<dbReference type="InterPro" id="IPR006279">
    <property type="entry name" value="SoxD"/>
</dbReference>
<proteinExistence type="predicted"/>
<sequence>MLIRCPWCGERDQSEFTYGGDAAAMRPADPDAISREAWVDHIYLRANPKGPHAELWQHSAGCRAWIKVVRDTTTHEVLATGGPHDALAPDATGETA</sequence>
<dbReference type="OrthoDB" id="7159274at2"/>
<reference evidence="1 2" key="1">
    <citation type="submission" date="2016-10" db="EMBL/GenBank/DDBJ databases">
        <authorList>
            <person name="de Groot N.N."/>
        </authorList>
    </citation>
    <scope>NUCLEOTIDE SEQUENCE [LARGE SCALE GENOMIC DNA]</scope>
    <source>
        <strain evidence="1 2">DSM 25584</strain>
    </source>
</reference>
<keyword evidence="2" id="KW-1185">Reference proteome</keyword>
<dbReference type="Gene3D" id="3.30.2270.10">
    <property type="entry name" value="Folate-binding superfamily"/>
    <property type="match status" value="1"/>
</dbReference>
<evidence type="ECO:0000313" key="2">
    <source>
        <dbReference type="Proteomes" id="UP000199415"/>
    </source>
</evidence>